<keyword evidence="2" id="KW-1185">Reference proteome</keyword>
<reference evidence="2" key="1">
    <citation type="journal article" date="2017" name="Cell">
        <title>Insights into land plant evolution garnered from the Marchantia polymorpha genome.</title>
        <authorList>
            <person name="Bowman J.L."/>
            <person name="Kohchi T."/>
            <person name="Yamato K.T."/>
            <person name="Jenkins J."/>
            <person name="Shu S."/>
            <person name="Ishizaki K."/>
            <person name="Yamaoka S."/>
            <person name="Nishihama R."/>
            <person name="Nakamura Y."/>
            <person name="Berger F."/>
            <person name="Adam C."/>
            <person name="Aki S.S."/>
            <person name="Althoff F."/>
            <person name="Araki T."/>
            <person name="Arteaga-Vazquez M.A."/>
            <person name="Balasubrmanian S."/>
            <person name="Barry K."/>
            <person name="Bauer D."/>
            <person name="Boehm C.R."/>
            <person name="Briginshaw L."/>
            <person name="Caballero-Perez J."/>
            <person name="Catarino B."/>
            <person name="Chen F."/>
            <person name="Chiyoda S."/>
            <person name="Chovatia M."/>
            <person name="Davies K.M."/>
            <person name="Delmans M."/>
            <person name="Demura T."/>
            <person name="Dierschke T."/>
            <person name="Dolan L."/>
            <person name="Dorantes-Acosta A.E."/>
            <person name="Eklund D.M."/>
            <person name="Florent S.N."/>
            <person name="Flores-Sandoval E."/>
            <person name="Fujiyama A."/>
            <person name="Fukuzawa H."/>
            <person name="Galik B."/>
            <person name="Grimanelli D."/>
            <person name="Grimwood J."/>
            <person name="Grossniklaus U."/>
            <person name="Hamada T."/>
            <person name="Haseloff J."/>
            <person name="Hetherington A.J."/>
            <person name="Higo A."/>
            <person name="Hirakawa Y."/>
            <person name="Hundley H.N."/>
            <person name="Ikeda Y."/>
            <person name="Inoue K."/>
            <person name="Inoue S.I."/>
            <person name="Ishida S."/>
            <person name="Jia Q."/>
            <person name="Kakita M."/>
            <person name="Kanazawa T."/>
            <person name="Kawai Y."/>
            <person name="Kawashima T."/>
            <person name="Kennedy M."/>
            <person name="Kinose K."/>
            <person name="Kinoshita T."/>
            <person name="Kohara Y."/>
            <person name="Koide E."/>
            <person name="Komatsu K."/>
            <person name="Kopischke S."/>
            <person name="Kubo M."/>
            <person name="Kyozuka J."/>
            <person name="Lagercrantz U."/>
            <person name="Lin S.S."/>
            <person name="Lindquist E."/>
            <person name="Lipzen A.M."/>
            <person name="Lu C.W."/>
            <person name="De Luna E."/>
            <person name="Martienssen R.A."/>
            <person name="Minamino N."/>
            <person name="Mizutani M."/>
            <person name="Mizutani M."/>
            <person name="Mochizuki N."/>
            <person name="Monte I."/>
            <person name="Mosher R."/>
            <person name="Nagasaki H."/>
            <person name="Nakagami H."/>
            <person name="Naramoto S."/>
            <person name="Nishitani K."/>
            <person name="Ohtani M."/>
            <person name="Okamoto T."/>
            <person name="Okumura M."/>
            <person name="Phillips J."/>
            <person name="Pollak B."/>
            <person name="Reinders A."/>
            <person name="Rovekamp M."/>
            <person name="Sano R."/>
            <person name="Sawa S."/>
            <person name="Schmid M.W."/>
            <person name="Shirakawa M."/>
            <person name="Solano R."/>
            <person name="Spunde A."/>
            <person name="Suetsugu N."/>
            <person name="Sugano S."/>
            <person name="Sugiyama A."/>
            <person name="Sun R."/>
            <person name="Suzuki Y."/>
            <person name="Takenaka M."/>
            <person name="Takezawa D."/>
            <person name="Tomogane H."/>
            <person name="Tsuzuki M."/>
            <person name="Ueda T."/>
            <person name="Umeda M."/>
            <person name="Ward J.M."/>
            <person name="Watanabe Y."/>
            <person name="Yazaki K."/>
            <person name="Yokoyama R."/>
            <person name="Yoshitake Y."/>
            <person name="Yotsui I."/>
            <person name="Zachgo S."/>
            <person name="Schmutz J."/>
        </authorList>
    </citation>
    <scope>NUCLEOTIDE SEQUENCE [LARGE SCALE GENOMIC DNA]</scope>
    <source>
        <strain evidence="2">Tak-1</strain>
    </source>
</reference>
<proteinExistence type="predicted"/>
<dbReference type="EMBL" id="KZ772819">
    <property type="protein sequence ID" value="PTQ29043.1"/>
    <property type="molecule type" value="Genomic_DNA"/>
</dbReference>
<organism evidence="1 2">
    <name type="scientific">Marchantia polymorpha</name>
    <name type="common">Common liverwort</name>
    <name type="synonym">Marchantia aquatica</name>
    <dbReference type="NCBI Taxonomy" id="3197"/>
    <lineage>
        <taxon>Eukaryota</taxon>
        <taxon>Viridiplantae</taxon>
        <taxon>Streptophyta</taxon>
        <taxon>Embryophyta</taxon>
        <taxon>Marchantiophyta</taxon>
        <taxon>Marchantiopsida</taxon>
        <taxon>Marchantiidae</taxon>
        <taxon>Marchantiales</taxon>
        <taxon>Marchantiaceae</taxon>
        <taxon>Marchantia</taxon>
    </lineage>
</organism>
<gene>
    <name evidence="1" type="ORF">MARPO_0149s0035</name>
</gene>
<evidence type="ECO:0000313" key="1">
    <source>
        <dbReference type="EMBL" id="PTQ29043.1"/>
    </source>
</evidence>
<protein>
    <submittedName>
        <fullName evidence="1">Uncharacterized protein</fullName>
    </submittedName>
</protein>
<sequence>MREENSHSKRGNQMNDRSTAYKIFKDCLHISCCSRRVEFAGGDRSLQKAICTVQICLRELSDKFILLLKFSFRSSSC</sequence>
<accession>A0A2R6W5B4</accession>
<name>A0A2R6W5B4_MARPO</name>
<dbReference type="AlphaFoldDB" id="A0A2R6W5B4"/>
<dbReference type="Proteomes" id="UP000244005">
    <property type="component" value="Unassembled WGS sequence"/>
</dbReference>
<evidence type="ECO:0000313" key="2">
    <source>
        <dbReference type="Proteomes" id="UP000244005"/>
    </source>
</evidence>
<dbReference type="Gramene" id="Mp3g20690.1">
    <property type="protein sequence ID" value="Mp3g20690.1.cds1"/>
    <property type="gene ID" value="Mp3g20690"/>
</dbReference>